<proteinExistence type="predicted"/>
<evidence type="ECO:0000313" key="3">
    <source>
        <dbReference type="Proteomes" id="UP000678281"/>
    </source>
</evidence>
<evidence type="ECO:0008006" key="4">
    <source>
        <dbReference type="Google" id="ProtNLM"/>
    </source>
</evidence>
<accession>A0A942I5I6</accession>
<sequence>MPTKTSTKRRLGAIATACLLSVALPTAPAWAQKTKTKPGTVAEASTSQPAPSVSVDVPTINALSANVDEATLRDILSGNLIANADALASLTATSITIPTIRISITDSLADSTIVLENIVLEDVTDGVATTASVGGMTVGSSTGTDGHFGEMSAKTFDIGGLLRFYGVVDGGGQTEMKTIYSDFVFAGGSFTAPDVTCTIGAATATEFKARPISMSFAEIMALSTALEQQDEAPSPEILGKLMRTYADMLTAIESSPVKFDGFDCDGTDDKGNPVNVSVAGMTMGGMSPGIYPSIDLTDMAVEVTGDGSITIGSLSFKEIDLSAPIAAIQNAPDALDDDWFEANLRALIPAFAGFSIGDVAIDIPDPETPGGRLVASIGAFDLSLGDYLNGIPTNLLTTASNLKLDLPADTSDEQLQLLMALGISSIDAGFTLDANWNEAENAIAINEVSVTGVDLATVTLAGTINNATDALFSSNENMMMAAAMGLAVGDLKLDVDDTGLSDIIMTMVAADQGSDAATMRPIFAGLAEGTVVGMLAGAAEAQKVAGAVSAFVSGKAKRLTIDVVAKQAPGLGMMDFMAAQDDPVVLLGKVNIDASN</sequence>
<keyword evidence="3" id="KW-1185">Reference proteome</keyword>
<feature type="chain" id="PRO_5036932138" description="Choice-of-anchor G family protein" evidence="1">
    <location>
        <begin position="32"/>
        <end position="596"/>
    </location>
</feature>
<reference evidence="2" key="1">
    <citation type="submission" date="2021-04" db="EMBL/GenBank/DDBJ databases">
        <title>Devosia litorisediminis sp. nov., isolated from a sand dune.</title>
        <authorList>
            <person name="Park S."/>
            <person name="Yoon J.-H."/>
        </authorList>
    </citation>
    <scope>NUCLEOTIDE SEQUENCE</scope>
    <source>
        <strain evidence="2">BSSL-BM10</strain>
    </source>
</reference>
<protein>
    <recommendedName>
        <fullName evidence="4">Choice-of-anchor G family protein</fullName>
    </recommendedName>
</protein>
<name>A0A942I5I6_9HYPH</name>
<feature type="signal peptide" evidence="1">
    <location>
        <begin position="1"/>
        <end position="31"/>
    </location>
</feature>
<gene>
    <name evidence="2" type="ORF">KD146_04820</name>
</gene>
<keyword evidence="1" id="KW-0732">Signal</keyword>
<comment type="caution">
    <text evidence="2">The sequence shown here is derived from an EMBL/GenBank/DDBJ whole genome shotgun (WGS) entry which is preliminary data.</text>
</comment>
<dbReference type="AlphaFoldDB" id="A0A942I5I6"/>
<dbReference type="EMBL" id="JAGXTP010000001">
    <property type="protein sequence ID" value="MBS3848017.1"/>
    <property type="molecule type" value="Genomic_DNA"/>
</dbReference>
<dbReference type="Proteomes" id="UP000678281">
    <property type="component" value="Unassembled WGS sequence"/>
</dbReference>
<organism evidence="2 3">
    <name type="scientific">Devosia litorisediminis</name>
    <dbReference type="NCBI Taxonomy" id="2829817"/>
    <lineage>
        <taxon>Bacteria</taxon>
        <taxon>Pseudomonadati</taxon>
        <taxon>Pseudomonadota</taxon>
        <taxon>Alphaproteobacteria</taxon>
        <taxon>Hyphomicrobiales</taxon>
        <taxon>Devosiaceae</taxon>
        <taxon>Devosia</taxon>
    </lineage>
</organism>
<evidence type="ECO:0000256" key="1">
    <source>
        <dbReference type="SAM" id="SignalP"/>
    </source>
</evidence>
<dbReference type="RefSeq" id="WP_212657599.1">
    <property type="nucleotide sequence ID" value="NZ_JAGXTP010000001.1"/>
</dbReference>
<evidence type="ECO:0000313" key="2">
    <source>
        <dbReference type="EMBL" id="MBS3848017.1"/>
    </source>
</evidence>